<reference evidence="9" key="1">
    <citation type="journal article" date="2022" name="G3 (Bethesda)">
        <title>High quality genome of the basidiomycete yeast Dioszegia hungarica PDD-24b-2 isolated from cloud water.</title>
        <authorList>
            <person name="Jarrige D."/>
            <person name="Haridas S."/>
            <person name="Bleykasten-Grosshans C."/>
            <person name="Joly M."/>
            <person name="Nadalig T."/>
            <person name="Sancelme M."/>
            <person name="Vuilleumier S."/>
            <person name="Grigoriev I.V."/>
            <person name="Amato P."/>
            <person name="Bringel F."/>
        </authorList>
    </citation>
    <scope>NUCLEOTIDE SEQUENCE</scope>
    <source>
        <strain evidence="9">PDD-24b-2</strain>
    </source>
</reference>
<evidence type="ECO:0000256" key="1">
    <source>
        <dbReference type="ARBA" id="ARBA00004601"/>
    </source>
</evidence>
<keyword evidence="2" id="KW-0813">Transport</keyword>
<dbReference type="PROSITE" id="PS50179">
    <property type="entry name" value="VHS"/>
    <property type="match status" value="1"/>
</dbReference>
<dbReference type="Gene3D" id="1.20.58.160">
    <property type="match status" value="1"/>
</dbReference>
<keyword evidence="10" id="KW-1185">Reference proteome</keyword>
<dbReference type="AlphaFoldDB" id="A0AA38HA37"/>
<accession>A0AA38HA37</accession>
<comment type="caution">
    <text evidence="9">The sequence shown here is derived from an EMBL/GenBank/DDBJ whole genome shotgun (WGS) entry which is preliminary data.</text>
</comment>
<feature type="compositionally biased region" description="Low complexity" evidence="6">
    <location>
        <begin position="396"/>
        <end position="409"/>
    </location>
</feature>
<dbReference type="Proteomes" id="UP001164286">
    <property type="component" value="Unassembled WGS sequence"/>
</dbReference>
<dbReference type="InterPro" id="IPR002014">
    <property type="entry name" value="VHS_dom"/>
</dbReference>
<dbReference type="GeneID" id="77728674"/>
<protein>
    <submittedName>
        <fullName evidence="9">VHS domain-containing protein</fullName>
    </submittedName>
</protein>
<evidence type="ECO:0000256" key="6">
    <source>
        <dbReference type="SAM" id="MobiDB-lite"/>
    </source>
</evidence>
<feature type="region of interest" description="Disordered" evidence="6">
    <location>
        <begin position="428"/>
        <end position="513"/>
    </location>
</feature>
<evidence type="ECO:0000313" key="9">
    <source>
        <dbReference type="EMBL" id="KAI9635334.1"/>
    </source>
</evidence>
<dbReference type="Pfam" id="PF00790">
    <property type="entry name" value="VHS"/>
    <property type="match status" value="1"/>
</dbReference>
<feature type="compositionally biased region" description="Low complexity" evidence="6">
    <location>
        <begin position="474"/>
        <end position="498"/>
    </location>
</feature>
<dbReference type="Gene3D" id="1.25.40.90">
    <property type="match status" value="1"/>
</dbReference>
<dbReference type="RefSeq" id="XP_052945111.1">
    <property type="nucleotide sequence ID" value="XM_053089469.1"/>
</dbReference>
<dbReference type="PROSITE" id="PS50909">
    <property type="entry name" value="GAT"/>
    <property type="match status" value="1"/>
</dbReference>
<feature type="compositionally biased region" description="Low complexity" evidence="6">
    <location>
        <begin position="368"/>
        <end position="388"/>
    </location>
</feature>
<dbReference type="GO" id="GO:0043328">
    <property type="term" value="P:protein transport to vacuole involved in ubiquitin-dependent protein catabolic process via the multivesicular body sorting pathway"/>
    <property type="evidence" value="ECO:0007669"/>
    <property type="project" value="TreeGrafter"/>
</dbReference>
<evidence type="ECO:0000313" key="10">
    <source>
        <dbReference type="Proteomes" id="UP001164286"/>
    </source>
</evidence>
<dbReference type="SUPFAM" id="SSF89009">
    <property type="entry name" value="GAT-like domain"/>
    <property type="match status" value="1"/>
</dbReference>
<name>A0AA38HA37_9TREE</name>
<evidence type="ECO:0000256" key="5">
    <source>
        <dbReference type="ARBA" id="ARBA00053552"/>
    </source>
</evidence>
<dbReference type="GO" id="GO:0006895">
    <property type="term" value="P:Golgi to endosome transport"/>
    <property type="evidence" value="ECO:0007669"/>
    <property type="project" value="TreeGrafter"/>
</dbReference>
<dbReference type="CDD" id="cd16998">
    <property type="entry name" value="VHS_GGA_fungi"/>
    <property type="match status" value="1"/>
</dbReference>
<dbReference type="FunFam" id="1.25.40.90:FF:000008">
    <property type="entry name" value="VHS domain protein"/>
    <property type="match status" value="1"/>
</dbReference>
<keyword evidence="3" id="KW-0653">Protein transport</keyword>
<comment type="function">
    <text evidence="5">May play a role in the regulation of membrane traffic through the trans-Golgi network.</text>
</comment>
<dbReference type="FunFam" id="1.20.58.160:FF:000005">
    <property type="entry name" value="Unplaced genomic scaffold supercont1.2, whole genome shotgun sequence"/>
    <property type="match status" value="1"/>
</dbReference>
<dbReference type="GO" id="GO:0043130">
    <property type="term" value="F:ubiquitin binding"/>
    <property type="evidence" value="ECO:0007669"/>
    <property type="project" value="InterPro"/>
</dbReference>
<dbReference type="Pfam" id="PF03127">
    <property type="entry name" value="GAT"/>
    <property type="match status" value="1"/>
</dbReference>
<dbReference type="SMART" id="SM00288">
    <property type="entry name" value="VHS"/>
    <property type="match status" value="1"/>
</dbReference>
<feature type="compositionally biased region" description="Gly residues" evidence="6">
    <location>
        <begin position="451"/>
        <end position="462"/>
    </location>
</feature>
<evidence type="ECO:0000259" key="7">
    <source>
        <dbReference type="PROSITE" id="PS50179"/>
    </source>
</evidence>
<gene>
    <name evidence="9" type="ORF">MKK02DRAFT_36663</name>
</gene>
<dbReference type="GO" id="GO:0035091">
    <property type="term" value="F:phosphatidylinositol binding"/>
    <property type="evidence" value="ECO:0007669"/>
    <property type="project" value="InterPro"/>
</dbReference>
<comment type="subcellular location">
    <subcellularLocation>
        <location evidence="1">Golgi apparatus</location>
        <location evidence="1">trans-Golgi network</location>
    </subcellularLocation>
</comment>
<dbReference type="GO" id="GO:0006896">
    <property type="term" value="P:Golgi to vacuole transport"/>
    <property type="evidence" value="ECO:0007669"/>
    <property type="project" value="UniProtKB-ARBA"/>
</dbReference>
<dbReference type="InterPro" id="IPR008942">
    <property type="entry name" value="ENTH_VHS"/>
</dbReference>
<evidence type="ECO:0000256" key="4">
    <source>
        <dbReference type="ARBA" id="ARBA00023034"/>
    </source>
</evidence>
<feature type="region of interest" description="Disordered" evidence="6">
    <location>
        <begin position="368"/>
        <end position="413"/>
    </location>
</feature>
<dbReference type="InterPro" id="IPR052653">
    <property type="entry name" value="ARF-binding"/>
</dbReference>
<evidence type="ECO:0000256" key="3">
    <source>
        <dbReference type="ARBA" id="ARBA00022927"/>
    </source>
</evidence>
<organism evidence="9 10">
    <name type="scientific">Dioszegia hungarica</name>
    <dbReference type="NCBI Taxonomy" id="4972"/>
    <lineage>
        <taxon>Eukaryota</taxon>
        <taxon>Fungi</taxon>
        <taxon>Dikarya</taxon>
        <taxon>Basidiomycota</taxon>
        <taxon>Agaricomycotina</taxon>
        <taxon>Tremellomycetes</taxon>
        <taxon>Tremellales</taxon>
        <taxon>Bulleribasidiaceae</taxon>
        <taxon>Dioszegia</taxon>
    </lineage>
</organism>
<dbReference type="InterPro" id="IPR038425">
    <property type="entry name" value="GAT_sf"/>
</dbReference>
<dbReference type="CDD" id="cd14235">
    <property type="entry name" value="GAT_GGA_fungi"/>
    <property type="match status" value="1"/>
</dbReference>
<dbReference type="EMBL" id="JAKWFO010000005">
    <property type="protein sequence ID" value="KAI9635334.1"/>
    <property type="molecule type" value="Genomic_DNA"/>
</dbReference>
<dbReference type="SUPFAM" id="SSF48464">
    <property type="entry name" value="ENTH/VHS domain"/>
    <property type="match status" value="1"/>
</dbReference>
<dbReference type="GO" id="GO:0005829">
    <property type="term" value="C:cytosol"/>
    <property type="evidence" value="ECO:0007669"/>
    <property type="project" value="GOC"/>
</dbReference>
<feature type="domain" description="GAT" evidence="8">
    <location>
        <begin position="187"/>
        <end position="316"/>
    </location>
</feature>
<evidence type="ECO:0000259" key="8">
    <source>
        <dbReference type="PROSITE" id="PS50909"/>
    </source>
</evidence>
<sequence length="513" mass="56186">MMSGGSTRPWASLSPIQALIEQACDPTLPEPNHTVNIELAELVNKKKANSARESIFGLLPHINSRNPNQALLALNVLDHLVRNCGYPIHLQIATKDFLNELVRRFPERPPMVTGRVMSRILEMIHEWKNTLCVQSKYKEDLVHIRDMHRLLSYKGYRFKSFDATRAMSAANPNETLKSPEELEEEDRAAKSAKLQELIRRATPRDLAAAQELMKQLSGAEPEKAPDYAAQTFHELDKVQSKAILLNDMLNNAREGERIGIVGDAYEQVATACKGARPKIQKWIEEDTGEREGMMDRLLLCNDLINNALERFQACKAGDWALAQALVESSNPNQKAADLISFDAFADEEQGMSGHGGLALPNAGGSNPAAANNANMSSSGLPLDLFSSPSPSPTPNPMSTMFSSSSSSTPARQDPMAFFNTSAHIQQSIPQYQAQGAQRSQSPYGMPATQQGMGGGFGFGSGIAGQQQHQLETAPLQPQQQQQGYSLSPQPPQNGQQKPGQKKDAFADLVDLMN</sequence>
<dbReference type="InterPro" id="IPR004152">
    <property type="entry name" value="GAT_dom"/>
</dbReference>
<dbReference type="PANTHER" id="PTHR47180:SF1">
    <property type="entry name" value="ADP-RIBOSYLATION FACTOR-BINDING PROTEIN GGA1-RELATED"/>
    <property type="match status" value="1"/>
</dbReference>
<proteinExistence type="predicted"/>
<keyword evidence="4" id="KW-0333">Golgi apparatus</keyword>
<feature type="compositionally biased region" description="Polar residues" evidence="6">
    <location>
        <begin position="428"/>
        <end position="442"/>
    </location>
</feature>
<evidence type="ECO:0000256" key="2">
    <source>
        <dbReference type="ARBA" id="ARBA00022448"/>
    </source>
</evidence>
<dbReference type="PANTHER" id="PTHR47180">
    <property type="entry name" value="ADP-RIBOSYLATION FACTOR-BINDING PROTEIN GGA1-RELATED"/>
    <property type="match status" value="1"/>
</dbReference>
<feature type="domain" description="VHS" evidence="7">
    <location>
        <begin position="23"/>
        <end position="159"/>
    </location>
</feature>
<dbReference type="GO" id="GO:0005802">
    <property type="term" value="C:trans-Golgi network"/>
    <property type="evidence" value="ECO:0007669"/>
    <property type="project" value="TreeGrafter"/>
</dbReference>
<feature type="region of interest" description="Disordered" evidence="6">
    <location>
        <begin position="169"/>
        <end position="189"/>
    </location>
</feature>